<accession>A0A0C3BHX6</accession>
<dbReference type="Proteomes" id="UP000054166">
    <property type="component" value="Unassembled WGS sequence"/>
</dbReference>
<sequence length="162" mass="18228">MSGLASLFVLRMSLSKLRRVKRVLSFPDGWYAIERTSTFINVWFWDRHSDCVPSDVVHRRTTIDTDNLGTPSANSLILAATLPPSLTQITSSSISPFAVIMPVMLIFMWPQLASIMKATILPLSPVLTLNLSPSTYMNKTKQGRIIEQRLQLLKDNGTMDFE</sequence>
<dbReference type="HOGENOM" id="CLU_1636032_0_0_1"/>
<evidence type="ECO:0000313" key="1">
    <source>
        <dbReference type="EMBL" id="KIM85918.1"/>
    </source>
</evidence>
<protein>
    <submittedName>
        <fullName evidence="1">Uncharacterized protein</fullName>
    </submittedName>
</protein>
<reference evidence="2" key="2">
    <citation type="submission" date="2015-01" db="EMBL/GenBank/DDBJ databases">
        <title>Evolutionary Origins and Diversification of the Mycorrhizal Mutualists.</title>
        <authorList>
            <consortium name="DOE Joint Genome Institute"/>
            <consortium name="Mycorrhizal Genomics Consortium"/>
            <person name="Kohler A."/>
            <person name="Kuo A."/>
            <person name="Nagy L.G."/>
            <person name="Floudas D."/>
            <person name="Copeland A."/>
            <person name="Barry K.W."/>
            <person name="Cichocki N."/>
            <person name="Veneault-Fourrey C."/>
            <person name="LaButti K."/>
            <person name="Lindquist E.A."/>
            <person name="Lipzen A."/>
            <person name="Lundell T."/>
            <person name="Morin E."/>
            <person name="Murat C."/>
            <person name="Riley R."/>
            <person name="Ohm R."/>
            <person name="Sun H."/>
            <person name="Tunlid A."/>
            <person name="Henrissat B."/>
            <person name="Grigoriev I.V."/>
            <person name="Hibbett D.S."/>
            <person name="Martin F."/>
        </authorList>
    </citation>
    <scope>NUCLEOTIDE SEQUENCE [LARGE SCALE GENOMIC DNA]</scope>
    <source>
        <strain evidence="2">F 1598</strain>
    </source>
</reference>
<organism evidence="1 2">
    <name type="scientific">Piloderma croceum (strain F 1598)</name>
    <dbReference type="NCBI Taxonomy" id="765440"/>
    <lineage>
        <taxon>Eukaryota</taxon>
        <taxon>Fungi</taxon>
        <taxon>Dikarya</taxon>
        <taxon>Basidiomycota</taxon>
        <taxon>Agaricomycotina</taxon>
        <taxon>Agaricomycetes</taxon>
        <taxon>Agaricomycetidae</taxon>
        <taxon>Atheliales</taxon>
        <taxon>Atheliaceae</taxon>
        <taxon>Piloderma</taxon>
    </lineage>
</organism>
<keyword evidence="2" id="KW-1185">Reference proteome</keyword>
<dbReference type="EMBL" id="KN832983">
    <property type="protein sequence ID" value="KIM85918.1"/>
    <property type="molecule type" value="Genomic_DNA"/>
</dbReference>
<dbReference type="InParanoid" id="A0A0C3BHX6"/>
<gene>
    <name evidence="1" type="ORF">PILCRDRAFT_5025</name>
</gene>
<name>A0A0C3BHX6_PILCF</name>
<proteinExistence type="predicted"/>
<dbReference type="AlphaFoldDB" id="A0A0C3BHX6"/>
<evidence type="ECO:0000313" key="2">
    <source>
        <dbReference type="Proteomes" id="UP000054166"/>
    </source>
</evidence>
<dbReference type="Gene3D" id="2.60.120.200">
    <property type="match status" value="1"/>
</dbReference>
<reference evidence="1 2" key="1">
    <citation type="submission" date="2014-04" db="EMBL/GenBank/DDBJ databases">
        <authorList>
            <consortium name="DOE Joint Genome Institute"/>
            <person name="Kuo A."/>
            <person name="Tarkka M."/>
            <person name="Buscot F."/>
            <person name="Kohler A."/>
            <person name="Nagy L.G."/>
            <person name="Floudas D."/>
            <person name="Copeland A."/>
            <person name="Barry K.W."/>
            <person name="Cichocki N."/>
            <person name="Veneault-Fourrey C."/>
            <person name="LaButti K."/>
            <person name="Lindquist E.A."/>
            <person name="Lipzen A."/>
            <person name="Lundell T."/>
            <person name="Morin E."/>
            <person name="Murat C."/>
            <person name="Sun H."/>
            <person name="Tunlid A."/>
            <person name="Henrissat B."/>
            <person name="Grigoriev I.V."/>
            <person name="Hibbett D.S."/>
            <person name="Martin F."/>
            <person name="Nordberg H.P."/>
            <person name="Cantor M.N."/>
            <person name="Hua S.X."/>
        </authorList>
    </citation>
    <scope>NUCLEOTIDE SEQUENCE [LARGE SCALE GENOMIC DNA]</scope>
    <source>
        <strain evidence="1 2">F 1598</strain>
    </source>
</reference>
<dbReference type="STRING" id="765440.A0A0C3BHX6"/>